<keyword evidence="1" id="KW-0812">Transmembrane</keyword>
<dbReference type="PANTHER" id="PTHR22911:SF103">
    <property type="entry name" value="BLR2811 PROTEIN"/>
    <property type="match status" value="1"/>
</dbReference>
<evidence type="ECO:0000313" key="4">
    <source>
        <dbReference type="Proteomes" id="UP000233491"/>
    </source>
</evidence>
<dbReference type="Pfam" id="PF00892">
    <property type="entry name" value="EamA"/>
    <property type="match status" value="1"/>
</dbReference>
<dbReference type="EMBL" id="PJNW01000009">
    <property type="protein sequence ID" value="PKR88993.1"/>
    <property type="molecule type" value="Genomic_DNA"/>
</dbReference>
<protein>
    <submittedName>
        <fullName evidence="3">EamA family transporter</fullName>
    </submittedName>
</protein>
<gene>
    <name evidence="3" type="ORF">CXZ10_12850</name>
</gene>
<dbReference type="OrthoDB" id="7818056at2"/>
<name>A0A2N3LWQ1_9HYPH</name>
<evidence type="ECO:0000313" key="3">
    <source>
        <dbReference type="EMBL" id="PKR88993.1"/>
    </source>
</evidence>
<feature type="transmembrane region" description="Helical" evidence="1">
    <location>
        <begin position="73"/>
        <end position="94"/>
    </location>
</feature>
<comment type="caution">
    <text evidence="3">The sequence shown here is derived from an EMBL/GenBank/DDBJ whole genome shotgun (WGS) entry which is preliminary data.</text>
</comment>
<keyword evidence="1" id="KW-0472">Membrane</keyword>
<dbReference type="PANTHER" id="PTHR22911">
    <property type="entry name" value="ACYL-MALONYL CONDENSING ENZYME-RELATED"/>
    <property type="match status" value="1"/>
</dbReference>
<feature type="domain" description="EamA" evidence="2">
    <location>
        <begin position="42"/>
        <end position="174"/>
    </location>
</feature>
<evidence type="ECO:0000259" key="2">
    <source>
        <dbReference type="Pfam" id="PF00892"/>
    </source>
</evidence>
<feature type="transmembrane region" description="Helical" evidence="1">
    <location>
        <begin position="212"/>
        <end position="231"/>
    </location>
</feature>
<keyword evidence="1" id="KW-1133">Transmembrane helix</keyword>
<dbReference type="AlphaFoldDB" id="A0A2N3LWQ1"/>
<feature type="transmembrane region" description="Helical" evidence="1">
    <location>
        <begin position="297"/>
        <end position="315"/>
    </location>
</feature>
<evidence type="ECO:0000256" key="1">
    <source>
        <dbReference type="SAM" id="Phobius"/>
    </source>
</evidence>
<feature type="transmembrane region" description="Helical" evidence="1">
    <location>
        <begin position="181"/>
        <end position="200"/>
    </location>
</feature>
<feature type="transmembrane region" description="Helical" evidence="1">
    <location>
        <begin position="41"/>
        <end position="61"/>
    </location>
</feature>
<organism evidence="3 4">
    <name type="scientific">Pleomorphomonas diazotrophica</name>
    <dbReference type="NCBI Taxonomy" id="1166257"/>
    <lineage>
        <taxon>Bacteria</taxon>
        <taxon>Pseudomonadati</taxon>
        <taxon>Pseudomonadota</taxon>
        <taxon>Alphaproteobacteria</taxon>
        <taxon>Hyphomicrobiales</taxon>
        <taxon>Pleomorphomonadaceae</taxon>
        <taxon>Pleomorphomonas</taxon>
    </lineage>
</organism>
<dbReference type="GO" id="GO:0016020">
    <property type="term" value="C:membrane"/>
    <property type="evidence" value="ECO:0007669"/>
    <property type="project" value="InterPro"/>
</dbReference>
<feature type="transmembrane region" description="Helical" evidence="1">
    <location>
        <begin position="273"/>
        <end position="291"/>
    </location>
</feature>
<reference evidence="3 4" key="1">
    <citation type="submission" date="2017-12" db="EMBL/GenBank/DDBJ databases">
        <title>Anaerobic carbon monoxide metabolism by Pleomorphomonas carboxyditropha sp. nov., a new mesophilic hydrogenogenic carboxidotroph.</title>
        <authorList>
            <person name="Esquivel-Elizondo S."/>
            <person name="Krajmalnik-Brown R."/>
        </authorList>
    </citation>
    <scope>NUCLEOTIDE SEQUENCE [LARGE SCALE GENOMIC DNA]</scope>
    <source>
        <strain evidence="3 4">R5-392</strain>
    </source>
</reference>
<dbReference type="InterPro" id="IPR000620">
    <property type="entry name" value="EamA_dom"/>
</dbReference>
<keyword evidence="4" id="KW-1185">Reference proteome</keyword>
<accession>A0A2N3LWQ1</accession>
<proteinExistence type="predicted"/>
<feature type="transmembrane region" description="Helical" evidence="1">
    <location>
        <begin position="243"/>
        <end position="261"/>
    </location>
</feature>
<feature type="transmembrane region" description="Helical" evidence="1">
    <location>
        <begin position="106"/>
        <end position="129"/>
    </location>
</feature>
<dbReference type="SUPFAM" id="SSF103481">
    <property type="entry name" value="Multidrug resistance efflux transporter EmrE"/>
    <property type="match status" value="2"/>
</dbReference>
<dbReference type="Proteomes" id="UP000233491">
    <property type="component" value="Unassembled WGS sequence"/>
</dbReference>
<feature type="transmembrane region" description="Helical" evidence="1">
    <location>
        <begin position="135"/>
        <end position="152"/>
    </location>
</feature>
<sequence length="332" mass="35748">MPARAGSAFVLAVNRSMQHSARRIDRFEGISHSMTDFRETLRGIVAMLLCCLFFLINDTIVKAVAADLPIGEILFIRSLIATVVVIVVVWRMGLLPSVLPQTSRFVLTRSICEGIATVVYLTGLVHLPIANASAISQGAPLAITAAGAFVLGEIVGWRRWMSVAVGFLGILIIVRPGPDGFNSWALLPLASVGIVTVRELSTRFIAPATNSAVVTLVTQVMVTVACGLLSATEVWLPMTAMQFGLIVVAGLSCIFGVQFSIDAMRHGDISLVAQFRYSTIPFAILLGWVIWGDVPDLLTLVGIAIVVGSGIYIFYRERVRHQTLASRADPSV</sequence>
<dbReference type="InterPro" id="IPR037185">
    <property type="entry name" value="EmrE-like"/>
</dbReference>